<dbReference type="SUPFAM" id="SSF56784">
    <property type="entry name" value="HAD-like"/>
    <property type="match status" value="1"/>
</dbReference>
<dbReference type="SUPFAM" id="SSF52540">
    <property type="entry name" value="P-loop containing nucleoside triphosphate hydrolases"/>
    <property type="match status" value="1"/>
</dbReference>
<name>A0A4R1BKX9_9PROT</name>
<comment type="caution">
    <text evidence="1">The sequence shown here is derived from an EMBL/GenBank/DDBJ whole genome shotgun (WGS) entry which is preliminary data.</text>
</comment>
<keyword evidence="1" id="KW-0489">Methyltransferase</keyword>
<keyword evidence="1" id="KW-0808">Transferase</keyword>
<dbReference type="InterPro" id="IPR027417">
    <property type="entry name" value="P-loop_NTPase"/>
</dbReference>
<evidence type="ECO:0000313" key="2">
    <source>
        <dbReference type="Proteomes" id="UP000295443"/>
    </source>
</evidence>
<reference evidence="1 2" key="1">
    <citation type="submission" date="2019-03" db="EMBL/GenBank/DDBJ databases">
        <title>Genome sequence of Thiobacillaceae bacterium LSR1, a sulfur-oxidizing bacterium isolated from freshwater sediment.</title>
        <authorList>
            <person name="Li S."/>
        </authorList>
    </citation>
    <scope>NUCLEOTIDE SEQUENCE [LARGE SCALE GENOMIC DNA]</scope>
    <source>
        <strain evidence="1 2">LSR1</strain>
    </source>
</reference>
<dbReference type="InterPro" id="IPR029063">
    <property type="entry name" value="SAM-dependent_MTases_sf"/>
</dbReference>
<protein>
    <submittedName>
        <fullName evidence="1">Methyltransferase domain-containing protein</fullName>
    </submittedName>
</protein>
<organism evidence="1 2">
    <name type="scientific">Parasulfuritortus cantonensis</name>
    <dbReference type="NCBI Taxonomy" id="2528202"/>
    <lineage>
        <taxon>Bacteria</taxon>
        <taxon>Pseudomonadati</taxon>
        <taxon>Pseudomonadota</taxon>
        <taxon>Betaproteobacteria</taxon>
        <taxon>Nitrosomonadales</taxon>
        <taxon>Thiobacillaceae</taxon>
        <taxon>Parasulfuritortus</taxon>
    </lineage>
</organism>
<dbReference type="Proteomes" id="UP000295443">
    <property type="component" value="Unassembled WGS sequence"/>
</dbReference>
<gene>
    <name evidence="1" type="ORF">EZJ19_03350</name>
</gene>
<proteinExistence type="predicted"/>
<dbReference type="GO" id="GO:0008168">
    <property type="term" value="F:methyltransferase activity"/>
    <property type="evidence" value="ECO:0007669"/>
    <property type="project" value="UniProtKB-KW"/>
</dbReference>
<dbReference type="Gene3D" id="3.40.50.1000">
    <property type="entry name" value="HAD superfamily/HAD-like"/>
    <property type="match status" value="1"/>
</dbReference>
<dbReference type="EMBL" id="SJZB01000013">
    <property type="protein sequence ID" value="TCJ17957.1"/>
    <property type="molecule type" value="Genomic_DNA"/>
</dbReference>
<dbReference type="CDD" id="cd00761">
    <property type="entry name" value="Glyco_tranf_GTA_type"/>
    <property type="match status" value="1"/>
</dbReference>
<evidence type="ECO:0000313" key="1">
    <source>
        <dbReference type="EMBL" id="TCJ17957.1"/>
    </source>
</evidence>
<keyword evidence="2" id="KW-1185">Reference proteome</keyword>
<accession>A0A4R1BKX9</accession>
<dbReference type="InterPro" id="IPR023214">
    <property type="entry name" value="HAD_sf"/>
</dbReference>
<dbReference type="SUPFAM" id="SSF53335">
    <property type="entry name" value="S-adenosyl-L-methionine-dependent methyltransferases"/>
    <property type="match status" value="1"/>
</dbReference>
<dbReference type="InterPro" id="IPR036412">
    <property type="entry name" value="HAD-like_sf"/>
</dbReference>
<dbReference type="Gene3D" id="3.40.50.150">
    <property type="entry name" value="Vaccinia Virus protein VP39"/>
    <property type="match status" value="1"/>
</dbReference>
<dbReference type="OrthoDB" id="9816564at2"/>
<sequence length="1839" mass="203455">MVNSKDNFFIKDGYTARTTANYFEDSLVGTEGVLHQPHVYAFAGYLAKKFACTHILDIGCGRAVKLADLHPDFEIVGVDIGSNIEYCRSHYGFGTWLTLDLETAEGDLLSPEVLQKTVLVCSDVIEHLVDPKPLLGFISRCLDHAPVAILSTPERDLVRGVDDAGPPANTAHVREWNQAELGLLLQDFGFDVAFLGLTCNNNRDWAKKTTLAVLHGRALPPRQVACATDFRVVAFMTAYNEADIIFHSIRHLIDQGVDVYLIDNWSTDDTVAHATPLLGKGLIAIEQFPPGGPTGTYDWHALLTRVEELAQAIQANWYLHHDADEIREAPWSDMRLREAFAYVERMGFNAVDHTVIEFRPVDDGFESGTDYGTYFRHWEFGCKPGHFKQVKAWRSSGVRVDLARSGGHEAAFEDRRVFPYKFLLRHYPVRSQGHGVKKVFAERKQRFNPLERVEKGWHVHYDDIVQGHNFVRSEMGLSRFEEETFCSDYLVERLSGLGILDRPAQPRPDTARGIARLTVVLGMHRSGTSALTRALQALGVDLGESLIPGVADNNEKGFFEDTEVNKLNNELLEALGANWHTLTAIDPAALQGPGLESFRVRAAELLGSKIKTSHFGLKDPRLSRLLPFWQTVFETQGLSVSYVISVRNPLSVAQSLARRDGFTVEKSGFLWLGHVIPAVLGTSGAARIVVDYDRLMADPVREMSRLARALGLPFHETARSIVDYCQAFLESRLQHNLCSAEELRREPRISADTRAAYELLRLAACDDVSLDDAETVARFEGFKRRYDDMATPFAYMDAADRHLADCLFRQGELQAKLEGAEGQLRQLGSDMATVQRALNATLATNVALKRHLDDLSARLTKRDALVFQLAQLLTEDVQMFASIRQTTQKGNRQLLTQTINKASDGKRVAGVTEVLREVQAVLQDSRAVQAGRAAGVVSQGKGGAGVDETIPTYRIGIMAHVYYVDLFDEICAVLARFPYPYALLVSVVDEAAAETVRGAAAQLANLTRLDVRVVANRGRDLAPFFVAFRDDILALDLVCHVHTKKSLYTGTERTGWRQYLYQNLLGTPERVGAIFGRFAADPKLGVVYPESYPGMPFWGHTWLSNKAIAMQLAQRLGYRIDPGEYLDFPAGSMFWARPQALKPLFDLNLGVDSFPVESGQTDGTLQHALERYLGVVPALAGYTLGVLADDGSLRPTGGKNWRHHLAAPLAGKLVAAAARARIVSVDVFDTLVMRPFLHPDVVFDFIGEFLQARHGLADFKRLRKQAEARARQAKGGRDVDLDDIYASFQAHFPADPALIDELKEIEQGMELWFTRPRSQPIRLLRQLAEQGMRIVAVSDMYLPAALIRRMLDHVGADFVQTLYLSSETGWRKDTGEAWRQLPVREGVEPGAWLHVGDNEHSDIQLPVDAGFLPPVHILRPAAMLATLPCLSALHRRDFLPWPDQLWLGLVGNRLAELSDRSPAAFGDALRLDGLADIGYLCFGPVVANYVLWLARRCAGAGHRALLFLSREGYLLEKVFAALQASIPALAGMQGRYFLTSRRAAGVAAMQTRDDLGYLLGAHFKGRVGDLIRARFGDDILAAYRAAGDLDLDREVTLPAMKDAVLSGMLASRAAILEIAARERAAYLDYWRAEVPDGPAALSDLGFSGTIQKFLMALTGRKLDGFYFATTAKVAGLKQLGVAVEGLYGDGVALQHAGVPVFDYSLILEAVLTAPAGQFQHFERSGEGLRPVFKQAGHSQTHFDRVAAIQQGMLDFVADLVAAVGERIYDAEFDRDLVQVPLRLLVDGTWSLGEHEALFSVEDDFSGFGEISCFQHYRRLAERPGPAEPAGRAEGPAETG</sequence>
<dbReference type="Gene3D" id="3.40.50.300">
    <property type="entry name" value="P-loop containing nucleotide triphosphate hydrolases"/>
    <property type="match status" value="1"/>
</dbReference>
<dbReference type="Pfam" id="PF13489">
    <property type="entry name" value="Methyltransf_23"/>
    <property type="match status" value="1"/>
</dbReference>
<dbReference type="InterPro" id="IPR007739">
    <property type="entry name" value="RgpF"/>
</dbReference>
<dbReference type="Pfam" id="PF05045">
    <property type="entry name" value="RgpF"/>
    <property type="match status" value="1"/>
</dbReference>
<dbReference type="Gene3D" id="1.10.150.400">
    <property type="match status" value="1"/>
</dbReference>
<dbReference type="GO" id="GO:0032259">
    <property type="term" value="P:methylation"/>
    <property type="evidence" value="ECO:0007669"/>
    <property type="project" value="UniProtKB-KW"/>
</dbReference>